<proteinExistence type="predicted"/>
<dbReference type="SMR" id="A0A512DTX0"/>
<name>A0A512DTX0_9PROT</name>
<dbReference type="RefSeq" id="WP_044433830.1">
    <property type="nucleotide sequence ID" value="NZ_BJYZ01000019.1"/>
</dbReference>
<dbReference type="Gene3D" id="1.20.200.10">
    <property type="entry name" value="Fumarase/aspartase (Central domain)"/>
    <property type="match status" value="1"/>
</dbReference>
<reference evidence="2 3" key="1">
    <citation type="submission" date="2019-07" db="EMBL/GenBank/DDBJ databases">
        <title>Whole genome shotgun sequence of Skermanella aerolata NBRC 106429.</title>
        <authorList>
            <person name="Hosoyama A."/>
            <person name="Uohara A."/>
            <person name="Ohji S."/>
            <person name="Ichikawa N."/>
        </authorList>
    </citation>
    <scope>NUCLEOTIDE SEQUENCE [LARGE SCALE GENOMIC DNA]</scope>
    <source>
        <strain evidence="2 3">NBRC 106429</strain>
    </source>
</reference>
<accession>A0A512DTX0</accession>
<organism evidence="2 3">
    <name type="scientific">Skermanella aerolata</name>
    <dbReference type="NCBI Taxonomy" id="393310"/>
    <lineage>
        <taxon>Bacteria</taxon>
        <taxon>Pseudomonadati</taxon>
        <taxon>Pseudomonadota</taxon>
        <taxon>Alphaproteobacteria</taxon>
        <taxon>Rhodospirillales</taxon>
        <taxon>Azospirillaceae</taxon>
        <taxon>Skermanella</taxon>
    </lineage>
</organism>
<evidence type="ECO:0000313" key="3">
    <source>
        <dbReference type="Proteomes" id="UP000321523"/>
    </source>
</evidence>
<keyword evidence="3" id="KW-1185">Reference proteome</keyword>
<dbReference type="Gene3D" id="1.10.275.10">
    <property type="entry name" value="Fumarase/aspartase (N-terminal domain)"/>
    <property type="match status" value="1"/>
</dbReference>
<protein>
    <submittedName>
        <fullName evidence="2">Tyrosine ammonia-lyase</fullName>
    </submittedName>
</protein>
<dbReference type="InterPro" id="IPR008948">
    <property type="entry name" value="L-Aspartase-like"/>
</dbReference>
<dbReference type="CDD" id="cd00332">
    <property type="entry name" value="PAL-HAL"/>
    <property type="match status" value="1"/>
</dbReference>
<dbReference type="EMBL" id="BJYZ01000019">
    <property type="protein sequence ID" value="GEO39922.1"/>
    <property type="molecule type" value="Genomic_DNA"/>
</dbReference>
<comment type="caution">
    <text evidence="2">The sequence shown here is derived from an EMBL/GenBank/DDBJ whole genome shotgun (WGS) entry which is preliminary data.</text>
</comment>
<dbReference type="PROSITE" id="PS00488">
    <property type="entry name" value="PAL_HISTIDASE"/>
    <property type="match status" value="1"/>
</dbReference>
<evidence type="ECO:0000313" key="2">
    <source>
        <dbReference type="EMBL" id="GEO39922.1"/>
    </source>
</evidence>
<keyword evidence="1 2" id="KW-0456">Lyase</keyword>
<dbReference type="Pfam" id="PF00221">
    <property type="entry name" value="Lyase_aromatic"/>
    <property type="match status" value="1"/>
</dbReference>
<dbReference type="InterPro" id="IPR024083">
    <property type="entry name" value="Fumarase/histidase_N"/>
</dbReference>
<dbReference type="PANTHER" id="PTHR10362">
    <property type="entry name" value="HISTIDINE AMMONIA-LYASE"/>
    <property type="match status" value="1"/>
</dbReference>
<dbReference type="AlphaFoldDB" id="A0A512DTX0"/>
<dbReference type="GO" id="GO:0016841">
    <property type="term" value="F:ammonia-lyase activity"/>
    <property type="evidence" value="ECO:0007669"/>
    <property type="project" value="InterPro"/>
</dbReference>
<dbReference type="InterPro" id="IPR022313">
    <property type="entry name" value="Phe/His_NH3-lyase_AS"/>
</dbReference>
<dbReference type="FunFam" id="1.10.275.10:FF:000005">
    <property type="entry name" value="Histidine ammonia-lyase"/>
    <property type="match status" value="1"/>
</dbReference>
<dbReference type="InterPro" id="IPR001106">
    <property type="entry name" value="Aromatic_Lyase"/>
</dbReference>
<evidence type="ECO:0000256" key="1">
    <source>
        <dbReference type="ARBA" id="ARBA00023239"/>
    </source>
</evidence>
<sequence>MDSYTIAAPPVDLGSQLTLQDIGRIAAGGAVTIGPAAQQRMAEASDALARMVKERRRIYGVTTGFGPLAEHHVLPEQAERLQRSLVYHLASGVGAPLPVAQVRAVMAARAGTLARGFSGIGASTFSLLLDLLNQGVSPVVPEMGTVGASGDLTPLSHIALVLLGEGEAFVDGERLSGAGALARAGLHPIRLGRKEGLALVNGTAAMTGIAALNGVRSRALLDLSLRAALANAELFGGHQEAFDPRFGTVRPHPGQLWAHAELGRLACGSTRLTGSEQPPPVLETLPDDDGVLHYRAMPQDPYSIRCVPQLLGAVRDQLDHHDRIVETELNSATDNPLVFADDGHVLHGGNFFGQHVAYASDSLMLAVIGIAVHAERCLARLTDPRRNEGLPAFLTGGTVGLDSGMMGAQVTATALVAEMRSLAIPASIQSIPTNADNQDVVTMGTIAARKTARLVELCGHVLAIHAIALSQAIDFAGGPSAGFAASSRTLAARVRRTVPPLGRDRSLAADIAALADDFLSLAPERA</sequence>
<gene>
    <name evidence="2" type="primary">hutH_1</name>
    <name evidence="2" type="ORF">SAE02_40700</name>
</gene>
<dbReference type="Proteomes" id="UP000321523">
    <property type="component" value="Unassembled WGS sequence"/>
</dbReference>
<dbReference type="SUPFAM" id="SSF48557">
    <property type="entry name" value="L-aspartase-like"/>
    <property type="match status" value="1"/>
</dbReference>